<dbReference type="Proteomes" id="UP001597237">
    <property type="component" value="Unassembled WGS sequence"/>
</dbReference>
<evidence type="ECO:0000256" key="1">
    <source>
        <dbReference type="SAM" id="SignalP"/>
    </source>
</evidence>
<proteinExistence type="predicted"/>
<evidence type="ECO:0000313" key="3">
    <source>
        <dbReference type="Proteomes" id="UP001597237"/>
    </source>
</evidence>
<evidence type="ECO:0000313" key="2">
    <source>
        <dbReference type="EMBL" id="MFD1783815.1"/>
    </source>
</evidence>
<sequence length="162" mass="16669">MRIILSTALTLALAAAGAAHAQNQHIGPPNSPIAQAVKVPPGSEMLYVSGITPPLLPAGAPGAPGFGDTKTQTLGVLKRIEAILQAQGYGFGDVVMMRVSLVGDPAKDGKMDFAGMMEAYNQFFGTPEQPNKPARITVQVAALAAPGMLAEIEVQAAKPPAK</sequence>
<dbReference type="InterPro" id="IPR035959">
    <property type="entry name" value="RutC-like_sf"/>
</dbReference>
<dbReference type="SUPFAM" id="SSF55298">
    <property type="entry name" value="YjgF-like"/>
    <property type="match status" value="1"/>
</dbReference>
<feature type="chain" id="PRO_5045339921" evidence="1">
    <location>
        <begin position="22"/>
        <end position="162"/>
    </location>
</feature>
<dbReference type="CDD" id="cd06151">
    <property type="entry name" value="YjgF_YER057c_UK114_like_3"/>
    <property type="match status" value="1"/>
</dbReference>
<dbReference type="InterPro" id="IPR006175">
    <property type="entry name" value="YjgF/YER057c/UK114"/>
</dbReference>
<protein>
    <submittedName>
        <fullName evidence="2">RidA family protein</fullName>
    </submittedName>
</protein>
<dbReference type="RefSeq" id="WP_377282993.1">
    <property type="nucleotide sequence ID" value="NZ_JBHRSI010000008.1"/>
</dbReference>
<dbReference type="PANTHER" id="PTHR11803:SF59">
    <property type="entry name" value="ENDORIBONUCLEASE"/>
    <property type="match status" value="1"/>
</dbReference>
<keyword evidence="1" id="KW-0732">Signal</keyword>
<comment type="caution">
    <text evidence="2">The sequence shown here is derived from an EMBL/GenBank/DDBJ whole genome shotgun (WGS) entry which is preliminary data.</text>
</comment>
<dbReference type="PANTHER" id="PTHR11803">
    <property type="entry name" value="2-IMINOBUTANOATE/2-IMINOPROPANOATE DEAMINASE RIDA"/>
    <property type="match status" value="1"/>
</dbReference>
<reference evidence="3" key="1">
    <citation type="journal article" date="2019" name="Int. J. Syst. Evol. Microbiol.">
        <title>The Global Catalogue of Microorganisms (GCM) 10K type strain sequencing project: providing services to taxonomists for standard genome sequencing and annotation.</title>
        <authorList>
            <consortium name="The Broad Institute Genomics Platform"/>
            <consortium name="The Broad Institute Genome Sequencing Center for Infectious Disease"/>
            <person name="Wu L."/>
            <person name="Ma J."/>
        </authorList>
    </citation>
    <scope>NUCLEOTIDE SEQUENCE [LARGE SCALE GENOMIC DNA]</scope>
    <source>
        <strain evidence="3">DFY28</strain>
    </source>
</reference>
<dbReference type="EMBL" id="JBHUEY010000001">
    <property type="protein sequence ID" value="MFD1783815.1"/>
    <property type="molecule type" value="Genomic_DNA"/>
</dbReference>
<accession>A0ABW4N577</accession>
<name>A0ABW4N577_9CAUL</name>
<gene>
    <name evidence="2" type="ORF">ACFSC0_10460</name>
</gene>
<feature type="signal peptide" evidence="1">
    <location>
        <begin position="1"/>
        <end position="21"/>
    </location>
</feature>
<keyword evidence="3" id="KW-1185">Reference proteome</keyword>
<dbReference type="Gene3D" id="3.30.1330.40">
    <property type="entry name" value="RutC-like"/>
    <property type="match status" value="1"/>
</dbReference>
<organism evidence="2 3">
    <name type="scientific">Phenylobacterium terrae</name>
    <dbReference type="NCBI Taxonomy" id="2665495"/>
    <lineage>
        <taxon>Bacteria</taxon>
        <taxon>Pseudomonadati</taxon>
        <taxon>Pseudomonadota</taxon>
        <taxon>Alphaproteobacteria</taxon>
        <taxon>Caulobacterales</taxon>
        <taxon>Caulobacteraceae</taxon>
        <taxon>Phenylobacterium</taxon>
    </lineage>
</organism>
<dbReference type="Pfam" id="PF01042">
    <property type="entry name" value="Ribonuc_L-PSP"/>
    <property type="match status" value="1"/>
</dbReference>